<dbReference type="AlphaFoldDB" id="A0A148KML4"/>
<dbReference type="PANTHER" id="PTHR43095:SF5">
    <property type="entry name" value="XYLULOSE KINASE"/>
    <property type="match status" value="1"/>
</dbReference>
<evidence type="ECO:0000259" key="4">
    <source>
        <dbReference type="Pfam" id="PF00370"/>
    </source>
</evidence>
<evidence type="ECO:0000313" key="7">
    <source>
        <dbReference type="Proteomes" id="UP000070299"/>
    </source>
</evidence>
<dbReference type="Pfam" id="PF21546">
    <property type="entry name" value="FGGY_C_2"/>
    <property type="match status" value="1"/>
</dbReference>
<evidence type="ECO:0000259" key="5">
    <source>
        <dbReference type="Pfam" id="PF21546"/>
    </source>
</evidence>
<feature type="domain" description="Carbohydrate kinase FGGY C-terminal" evidence="5">
    <location>
        <begin position="267"/>
        <end position="445"/>
    </location>
</feature>
<accession>A0A148KML4</accession>
<dbReference type="GO" id="GO:0016301">
    <property type="term" value="F:kinase activity"/>
    <property type="evidence" value="ECO:0007669"/>
    <property type="project" value="UniProtKB-KW"/>
</dbReference>
<dbReference type="InterPro" id="IPR018484">
    <property type="entry name" value="FGGY_N"/>
</dbReference>
<dbReference type="GO" id="GO:0005975">
    <property type="term" value="P:carbohydrate metabolic process"/>
    <property type="evidence" value="ECO:0007669"/>
    <property type="project" value="InterPro"/>
</dbReference>
<dbReference type="InterPro" id="IPR043129">
    <property type="entry name" value="ATPase_NBD"/>
</dbReference>
<evidence type="ECO:0000256" key="1">
    <source>
        <dbReference type="ARBA" id="ARBA00009156"/>
    </source>
</evidence>
<feature type="domain" description="Carbohydrate kinase FGGY N-terminal" evidence="4">
    <location>
        <begin position="20"/>
        <end position="256"/>
    </location>
</feature>
<protein>
    <submittedName>
        <fullName evidence="6">L-fuculose kinase</fullName>
    </submittedName>
</protein>
<keyword evidence="2" id="KW-0808">Transferase</keyword>
<dbReference type="EMBL" id="LSNE01000010">
    <property type="protein sequence ID" value="KXI27563.1"/>
    <property type="molecule type" value="Genomic_DNA"/>
</dbReference>
<evidence type="ECO:0000256" key="2">
    <source>
        <dbReference type="ARBA" id="ARBA00022679"/>
    </source>
</evidence>
<reference evidence="7" key="1">
    <citation type="submission" date="2016-02" db="EMBL/GenBank/DDBJ databases">
        <authorList>
            <person name="Schultz-Johansen M."/>
            <person name="Glaring M.A."/>
            <person name="Bech P.K."/>
            <person name="Stougaard P."/>
        </authorList>
    </citation>
    <scope>NUCLEOTIDE SEQUENCE [LARGE SCALE GENOMIC DNA]</scope>
    <source>
        <strain evidence="7">S66</strain>
    </source>
</reference>
<dbReference type="RefSeq" id="WP_201027473.1">
    <property type="nucleotide sequence ID" value="NZ_LSNE01000010.1"/>
</dbReference>
<dbReference type="InterPro" id="IPR050406">
    <property type="entry name" value="FGGY_Carb_Kinase"/>
</dbReference>
<keyword evidence="7" id="KW-1185">Reference proteome</keyword>
<gene>
    <name evidence="6" type="ORF">AX660_01010</name>
</gene>
<evidence type="ECO:0000256" key="3">
    <source>
        <dbReference type="ARBA" id="ARBA00022777"/>
    </source>
</evidence>
<dbReference type="PANTHER" id="PTHR43095">
    <property type="entry name" value="SUGAR KINASE"/>
    <property type="match status" value="1"/>
</dbReference>
<comment type="similarity">
    <text evidence="1">Belongs to the FGGY kinase family.</text>
</comment>
<keyword evidence="3 6" id="KW-0418">Kinase</keyword>
<dbReference type="Proteomes" id="UP000070299">
    <property type="component" value="Unassembled WGS sequence"/>
</dbReference>
<name>A0A148KML4_9ALTE</name>
<evidence type="ECO:0000313" key="6">
    <source>
        <dbReference type="EMBL" id="KXI27563.1"/>
    </source>
</evidence>
<dbReference type="SUPFAM" id="SSF53067">
    <property type="entry name" value="Actin-like ATPase domain"/>
    <property type="match status" value="2"/>
</dbReference>
<organism evidence="6 7">
    <name type="scientific">Paraglaciecola hydrolytica</name>
    <dbReference type="NCBI Taxonomy" id="1799789"/>
    <lineage>
        <taxon>Bacteria</taxon>
        <taxon>Pseudomonadati</taxon>
        <taxon>Pseudomonadota</taxon>
        <taxon>Gammaproteobacteria</taxon>
        <taxon>Alteromonadales</taxon>
        <taxon>Alteromonadaceae</taxon>
        <taxon>Paraglaciecola</taxon>
    </lineage>
</organism>
<dbReference type="InterPro" id="IPR049382">
    <property type="entry name" value="FGGY_C_2"/>
</dbReference>
<dbReference type="Pfam" id="PF00370">
    <property type="entry name" value="FGGY_N"/>
    <property type="match status" value="1"/>
</dbReference>
<proteinExistence type="inferred from homology"/>
<dbReference type="Gene3D" id="3.30.420.40">
    <property type="match status" value="2"/>
</dbReference>
<sequence length="480" mass="52473">MLIVNGWCLMVGDKVSKACTLVFDIGKTHVKLQVLDANLVPIADAKGKNKVSHKAPYPQADVNGIWQWFTSSLKNWDVTEHIAAIVVTTHGATAALISNSVEHDNGLVLPVLDYEYGEINDFAQQYSKLRPTFSESCSPALPAGLNLGRQLYWQSQSYPADFAQVSHILMYPQYWAWRLTGVCSTEVSSLGCHTDLWAPDLKDYSSLVGKLQWRELLGELSPAWAQIGTVQAKVAAQTGLKTDCKVYAGVHDSNASYLRYLRSQNNQPFTVVSSGTWTIMMSSGSPVAALDEHKDMLANVDVQGNPVACARFMGGREYETICATLAGECEQDNSAQALQYVLAQQYMVTPDFSGGNGPFGGLIPVIKAPAKSEYAGAIATLYCALMIDYQLSQLNAQGAIFIEGAFLQNPLMCQLIAQLRLGQTVYLSTDGSGTVQGAALLSRWQDKQGDIEHTCCEASQFEELLAYKQHWLAMINNEVA</sequence>
<dbReference type="CDD" id="cd07772">
    <property type="entry name" value="ASKHA_NBD_FGGY_NaCK-like"/>
    <property type="match status" value="1"/>
</dbReference>
<dbReference type="STRING" id="1799789.AX660_01010"/>
<comment type="caution">
    <text evidence="6">The sequence shown here is derived from an EMBL/GenBank/DDBJ whole genome shotgun (WGS) entry which is preliminary data.</text>
</comment>